<dbReference type="AlphaFoldDB" id="A0A3P3ZM60"/>
<name>A0A3P3ZM60_9ZZZZ</name>
<evidence type="ECO:0000313" key="1">
    <source>
        <dbReference type="EMBL" id="VAY87118.1"/>
    </source>
</evidence>
<gene>
    <name evidence="1" type="ORF">CARN8_1660002</name>
</gene>
<dbReference type="EMBL" id="UOYP01000075">
    <property type="protein sequence ID" value="VAY87118.1"/>
    <property type="molecule type" value="Genomic_DNA"/>
</dbReference>
<accession>A0A3P3ZM60</accession>
<proteinExistence type="predicted"/>
<sequence>MAILEFQKSGEIYRMPWDELAALAEQIPLEFQNVRDVMQFGGVVDAQEMVKAMSFTYTFISPKIGYLARNERRSGGSIILIH</sequence>
<protein>
    <submittedName>
        <fullName evidence="1">Uncharacterized protein</fullName>
    </submittedName>
</protein>
<organism evidence="1">
    <name type="scientific">mine drainage metagenome</name>
    <dbReference type="NCBI Taxonomy" id="410659"/>
    <lineage>
        <taxon>unclassified sequences</taxon>
        <taxon>metagenomes</taxon>
        <taxon>ecological metagenomes</taxon>
    </lineage>
</organism>
<reference evidence="1" key="1">
    <citation type="submission" date="2018-10" db="EMBL/GenBank/DDBJ databases">
        <authorList>
            <person name="Plewniak F."/>
        </authorList>
    </citation>
    <scope>NUCLEOTIDE SEQUENCE</scope>
</reference>